<accession>A0A543AR91</accession>
<keyword evidence="2" id="KW-1185">Reference proteome</keyword>
<evidence type="ECO:0000313" key="2">
    <source>
        <dbReference type="Proteomes" id="UP000317043"/>
    </source>
</evidence>
<dbReference type="Proteomes" id="UP000317043">
    <property type="component" value="Unassembled WGS sequence"/>
</dbReference>
<sequence>MDIEEQLALAAETDELAAHMEETLPPARQRFLDMLPQFMEIRETGTPRQIGEVNQLLPRVLSMLDYIDSCMEHTRMVRVDMALIRLRLAPPGHDPITE</sequence>
<name>A0A543AR91_9ACTN</name>
<protein>
    <submittedName>
        <fullName evidence="1">Uncharacterized protein</fullName>
    </submittedName>
</protein>
<reference evidence="1 2" key="1">
    <citation type="submission" date="2019-06" db="EMBL/GenBank/DDBJ databases">
        <title>Sequencing the genomes of 1000 actinobacteria strains.</title>
        <authorList>
            <person name="Klenk H.-P."/>
        </authorList>
    </citation>
    <scope>NUCLEOTIDE SEQUENCE [LARGE SCALE GENOMIC DNA]</scope>
    <source>
        <strain evidence="1 2">DSM 45928</strain>
    </source>
</reference>
<dbReference type="EMBL" id="VFOW01000001">
    <property type="protein sequence ID" value="TQL75045.1"/>
    <property type="molecule type" value="Genomic_DNA"/>
</dbReference>
<dbReference type="InParanoid" id="A0A543AR91"/>
<proteinExistence type="predicted"/>
<dbReference type="AlphaFoldDB" id="A0A543AR91"/>
<gene>
    <name evidence="1" type="ORF">FB566_0537</name>
</gene>
<comment type="caution">
    <text evidence="1">The sequence shown here is derived from an EMBL/GenBank/DDBJ whole genome shotgun (WGS) entry which is preliminary data.</text>
</comment>
<evidence type="ECO:0000313" key="1">
    <source>
        <dbReference type="EMBL" id="TQL75045.1"/>
    </source>
</evidence>
<dbReference type="RefSeq" id="WP_142034610.1">
    <property type="nucleotide sequence ID" value="NZ_JBHTGS010000002.1"/>
</dbReference>
<organism evidence="1 2">
    <name type="scientific">Stackebrandtia endophytica</name>
    <dbReference type="NCBI Taxonomy" id="1496996"/>
    <lineage>
        <taxon>Bacteria</taxon>
        <taxon>Bacillati</taxon>
        <taxon>Actinomycetota</taxon>
        <taxon>Actinomycetes</taxon>
        <taxon>Glycomycetales</taxon>
        <taxon>Glycomycetaceae</taxon>
        <taxon>Stackebrandtia</taxon>
    </lineage>
</organism>